<reference evidence="1 2" key="1">
    <citation type="journal article" date="2013" name="Genome Biol. Evol.">
        <title>Complete genomes of two dipteran-associated spiroplasmas provided insights into the origin, dynamics, and impacts of viral invasion in spiroplasma.</title>
        <authorList>
            <person name="Ku C."/>
            <person name="Lo W.S."/>
            <person name="Chen L.L."/>
            <person name="Kuo C.H."/>
        </authorList>
    </citation>
    <scope>NUCLEOTIDE SEQUENCE [LARGE SCALE GENOMIC DNA]</scope>
    <source>
        <strain evidence="1">EA-1</strain>
    </source>
</reference>
<dbReference type="EMBL" id="CP005078">
    <property type="protein sequence ID" value="AGM25649.1"/>
    <property type="molecule type" value="Genomic_DNA"/>
</dbReference>
<organism evidence="1 2">
    <name type="scientific">Spiroplasma syrphidicola EA-1</name>
    <dbReference type="NCBI Taxonomy" id="1276229"/>
    <lineage>
        <taxon>Bacteria</taxon>
        <taxon>Bacillati</taxon>
        <taxon>Mycoplasmatota</taxon>
        <taxon>Mollicutes</taxon>
        <taxon>Entomoplasmatales</taxon>
        <taxon>Spiroplasmataceae</taxon>
        <taxon>Spiroplasma</taxon>
    </lineage>
</organism>
<dbReference type="AlphaFoldDB" id="R4UCR0"/>
<dbReference type="HOGENOM" id="CLU_2738027_0_0_14"/>
<proteinExistence type="predicted"/>
<accession>R4UCR0</accession>
<evidence type="ECO:0000313" key="2">
    <source>
        <dbReference type="Proteomes" id="UP000013963"/>
    </source>
</evidence>
<evidence type="ECO:0000313" key="1">
    <source>
        <dbReference type="EMBL" id="AGM25649.1"/>
    </source>
</evidence>
<name>R4UCR0_9MOLU</name>
<dbReference type="KEGG" id="ssyr:SSYRP_v1c00530"/>
<dbReference type="RefSeq" id="WP_016340310.1">
    <property type="nucleotide sequence ID" value="NC_021284.1"/>
</dbReference>
<dbReference type="STRING" id="1276229.SSYRP_v1c00530"/>
<keyword evidence="2" id="KW-1185">Reference proteome</keyword>
<protein>
    <submittedName>
        <fullName evidence="1">Uncharacterized protein</fullName>
    </submittedName>
</protein>
<gene>
    <name evidence="1" type="ORF">SSYRP_v1c00530</name>
</gene>
<sequence length="71" mass="8311">MSNLLYNFSKDDIVHKNTVSLCVDIRNSTKFHNNFDSKNEPIMIVPVLFQSAIQFAQIKKFLVIIYMQEMV</sequence>
<dbReference type="Proteomes" id="UP000013963">
    <property type="component" value="Chromosome"/>
</dbReference>